<name>A0A2S9TFI4_9BACT</name>
<evidence type="ECO:0000313" key="2">
    <source>
        <dbReference type="Proteomes" id="UP000239151"/>
    </source>
</evidence>
<comment type="caution">
    <text evidence="1">The sequence shown here is derived from an EMBL/GenBank/DDBJ whole genome shotgun (WGS) entry which is preliminary data.</text>
</comment>
<dbReference type="Proteomes" id="UP000239151">
    <property type="component" value="Unassembled WGS sequence"/>
</dbReference>
<dbReference type="AlphaFoldDB" id="A0A2S9TFI4"/>
<protein>
    <submittedName>
        <fullName evidence="1">Uncharacterized protein</fullName>
    </submittedName>
</protein>
<dbReference type="Gene3D" id="3.30.40.220">
    <property type="match status" value="1"/>
</dbReference>
<organism evidence="1 2">
    <name type="scientific">Aliarcobacter cryaerophilus</name>
    <dbReference type="NCBI Taxonomy" id="28198"/>
    <lineage>
        <taxon>Bacteria</taxon>
        <taxon>Pseudomonadati</taxon>
        <taxon>Campylobacterota</taxon>
        <taxon>Epsilonproteobacteria</taxon>
        <taxon>Campylobacterales</taxon>
        <taxon>Arcobacteraceae</taxon>
        <taxon>Aliarcobacter</taxon>
    </lineage>
</organism>
<evidence type="ECO:0000313" key="1">
    <source>
        <dbReference type="EMBL" id="PRM97591.1"/>
    </source>
</evidence>
<sequence length="287" mass="34004">MDEKDVSYSFVSIRSQQQSKNISYTFKNNVNNIDCSIVFDIEYLILEYIDQKTKKPYYQIFVELPFRIKSSWIMNIPKDIDDYICKLIESKLNSKYKDIQVRDYNNQLLLNEFNKLVGSRNQHLYSTKYNHGYLFDKINNYPINDIFNHLNSITKIKYFSQIPNSNSLTFPLSWCKFVEMLIKDNCYYCGISISQINELGKKNQLYTKRYRGYCLEIDQKNAYGNYSDSNCVASCYWCNNAKTDEFTEDEFKNIACGINISWNERLQQIGSTSKVIFPWQNQVKCCK</sequence>
<proteinExistence type="predicted"/>
<gene>
    <name evidence="1" type="ORF">CJ670_05225</name>
</gene>
<accession>A0A2S9TFI4</accession>
<reference evidence="1 2" key="1">
    <citation type="submission" date="2017-09" db="EMBL/GenBank/DDBJ databases">
        <title>Reassesment of A. cryaerophilus.</title>
        <authorList>
            <person name="Perez-Cataluna A."/>
            <person name="Collado L."/>
            <person name="Salgado O."/>
            <person name="Lefinanco V."/>
            <person name="Figueras M.J."/>
        </authorList>
    </citation>
    <scope>NUCLEOTIDE SEQUENCE [LARGE SCALE GENOMIC DNA]</scope>
    <source>
        <strain evidence="1 2">LMG 9065</strain>
    </source>
</reference>
<dbReference type="EMBL" id="NXGI01000009">
    <property type="protein sequence ID" value="PRM97591.1"/>
    <property type="molecule type" value="Genomic_DNA"/>
</dbReference>